<organism evidence="1 2">
    <name type="scientific">Cryptosporidium parvum</name>
    <dbReference type="NCBI Taxonomy" id="5807"/>
    <lineage>
        <taxon>Eukaryota</taxon>
        <taxon>Sar</taxon>
        <taxon>Alveolata</taxon>
        <taxon>Apicomplexa</taxon>
        <taxon>Conoidasida</taxon>
        <taxon>Coccidia</taxon>
        <taxon>Eucoccidiorida</taxon>
        <taxon>Eimeriorina</taxon>
        <taxon>Cryptosporidiidae</taxon>
        <taxon>Cryptosporidium</taxon>
    </lineage>
</organism>
<dbReference type="AlphaFoldDB" id="A0A7S7LHB7"/>
<accession>A0A7S7LHB7</accession>
<protein>
    <submittedName>
        <fullName evidence="1">Uncharacterized protein</fullName>
    </submittedName>
</protein>
<dbReference type="Proteomes" id="UP000593906">
    <property type="component" value="Chromosome 4"/>
</dbReference>
<name>A0A7S7LHB7_CRYPV</name>
<dbReference type="VEuPathDB" id="CryptoDB:CPATCC_0019960"/>
<dbReference type="EMBL" id="CP044419">
    <property type="protein sequence ID" value="QOY42170.1"/>
    <property type="molecule type" value="Genomic_DNA"/>
</dbReference>
<sequence>MAQESEVETKSSIILQRAFRKWRSSWNETLHVLVWGIMQTREKAAIILQRWWRHLLINKH</sequence>
<dbReference type="InterPro" id="IPR000048">
    <property type="entry name" value="IQ_motif_EF-hand-BS"/>
</dbReference>
<proteinExistence type="predicted"/>
<evidence type="ECO:0000313" key="2">
    <source>
        <dbReference type="Proteomes" id="UP000593906"/>
    </source>
</evidence>
<gene>
    <name evidence="1" type="ORF">CPATCC_001783</name>
</gene>
<dbReference type="Pfam" id="PF00612">
    <property type="entry name" value="IQ"/>
    <property type="match status" value="2"/>
</dbReference>
<evidence type="ECO:0000313" key="1">
    <source>
        <dbReference type="EMBL" id="QOY42170.1"/>
    </source>
</evidence>
<reference evidence="1 2" key="1">
    <citation type="submission" date="2019-09" db="EMBL/GenBank/DDBJ databases">
        <title>Consistent, comparative and evidence-based genome assembly and annotation for Cryptosporidium parvum, C. hominis and C. tyzzeri.</title>
        <authorList>
            <person name="Baptista R.P."/>
            <person name="Li Y."/>
            <person name="Sateriale A."/>
            <person name="Ansell B."/>
            <person name="Jex A."/>
            <person name="Sanders M."/>
            <person name="Brooks K."/>
            <person name="Tracey A."/>
            <person name="Berriman M."/>
            <person name="Striepen B."/>
            <person name="Cotton J.A."/>
            <person name="Kissinger J.C."/>
        </authorList>
    </citation>
    <scope>NUCLEOTIDE SEQUENCE [LARGE SCALE GENOMIC DNA]</scope>
    <source>
        <strain evidence="1 2">IOWA-ATCC</strain>
    </source>
</reference>